<evidence type="ECO:0000256" key="1">
    <source>
        <dbReference type="SAM" id="SignalP"/>
    </source>
</evidence>
<feature type="domain" description="Lipid/polyisoprenoid-binding YceI-like" evidence="2">
    <location>
        <begin position="44"/>
        <end position="219"/>
    </location>
</feature>
<organism evidence="3 4">
    <name type="scientific">Pontibacter toksunensis</name>
    <dbReference type="NCBI Taxonomy" id="1332631"/>
    <lineage>
        <taxon>Bacteria</taxon>
        <taxon>Pseudomonadati</taxon>
        <taxon>Bacteroidota</taxon>
        <taxon>Cytophagia</taxon>
        <taxon>Cytophagales</taxon>
        <taxon>Hymenobacteraceae</taxon>
        <taxon>Pontibacter</taxon>
    </lineage>
</organism>
<name>A0ABW6C1D3_9BACT</name>
<evidence type="ECO:0000313" key="3">
    <source>
        <dbReference type="EMBL" id="MFD3002479.1"/>
    </source>
</evidence>
<keyword evidence="4" id="KW-1185">Reference proteome</keyword>
<accession>A0ABW6C1D3</accession>
<dbReference type="SMART" id="SM00867">
    <property type="entry name" value="YceI"/>
    <property type="match status" value="1"/>
</dbReference>
<dbReference type="InterPro" id="IPR007372">
    <property type="entry name" value="Lipid/polyisoprenoid-bd_YceI"/>
</dbReference>
<dbReference type="PANTHER" id="PTHR34406">
    <property type="entry name" value="PROTEIN YCEI"/>
    <property type="match status" value="1"/>
</dbReference>
<dbReference type="Gene3D" id="2.40.128.110">
    <property type="entry name" value="Lipid/polyisoprenoid-binding, YceI-like"/>
    <property type="match status" value="1"/>
</dbReference>
<feature type="signal peptide" evidence="1">
    <location>
        <begin position="1"/>
        <end position="20"/>
    </location>
</feature>
<dbReference type="EMBL" id="JBHUOX010000017">
    <property type="protein sequence ID" value="MFD3002479.1"/>
    <property type="molecule type" value="Genomic_DNA"/>
</dbReference>
<evidence type="ECO:0000313" key="4">
    <source>
        <dbReference type="Proteomes" id="UP001597641"/>
    </source>
</evidence>
<proteinExistence type="predicted"/>
<dbReference type="Proteomes" id="UP001597641">
    <property type="component" value="Unassembled WGS sequence"/>
</dbReference>
<dbReference type="SUPFAM" id="SSF101874">
    <property type="entry name" value="YceI-like"/>
    <property type="match status" value="1"/>
</dbReference>
<feature type="chain" id="PRO_5045616163" evidence="1">
    <location>
        <begin position="21"/>
        <end position="227"/>
    </location>
</feature>
<dbReference type="RefSeq" id="WP_377487965.1">
    <property type="nucleotide sequence ID" value="NZ_JBHUOX010000017.1"/>
</dbReference>
<keyword evidence="1" id="KW-0732">Signal</keyword>
<evidence type="ECO:0000259" key="2">
    <source>
        <dbReference type="SMART" id="SM00867"/>
    </source>
</evidence>
<dbReference type="PANTHER" id="PTHR34406:SF1">
    <property type="entry name" value="PROTEIN YCEI"/>
    <property type="match status" value="1"/>
</dbReference>
<sequence length="227" mass="24180">MEKFTVLASLVGVMIFTVYAGNTNNGINTNLNTAEVATPAKARAYKVDVAKSDVKWHAKKVTGEHIGNISLSSGLLDVQGKKVVGGTFAFDMNSITCSDIKDAEYNQKLVGHLKSDDFFSVEKNPTATFKITSVKPIAGAAAGAPNTTVTGDLTIKGITKPVSFPATVTVKDGVANPKADVTVDRTKFDIRYRSINFFENLGDKAIHDDFVVSLDITASQSTVTASK</sequence>
<protein>
    <submittedName>
        <fullName evidence="3">YceI family protein</fullName>
    </submittedName>
</protein>
<comment type="caution">
    <text evidence="3">The sequence shown here is derived from an EMBL/GenBank/DDBJ whole genome shotgun (WGS) entry which is preliminary data.</text>
</comment>
<reference evidence="4" key="1">
    <citation type="journal article" date="2019" name="Int. J. Syst. Evol. Microbiol.">
        <title>The Global Catalogue of Microorganisms (GCM) 10K type strain sequencing project: providing services to taxonomists for standard genome sequencing and annotation.</title>
        <authorList>
            <consortium name="The Broad Institute Genomics Platform"/>
            <consortium name="The Broad Institute Genome Sequencing Center for Infectious Disease"/>
            <person name="Wu L."/>
            <person name="Ma J."/>
        </authorList>
    </citation>
    <scope>NUCLEOTIDE SEQUENCE [LARGE SCALE GENOMIC DNA]</scope>
    <source>
        <strain evidence="4">KCTC 23984</strain>
    </source>
</reference>
<dbReference type="Pfam" id="PF04264">
    <property type="entry name" value="YceI"/>
    <property type="match status" value="1"/>
</dbReference>
<dbReference type="InterPro" id="IPR036761">
    <property type="entry name" value="TTHA0802/YceI-like_sf"/>
</dbReference>
<gene>
    <name evidence="3" type="ORF">ACFS7Z_19055</name>
</gene>